<evidence type="ECO:0000313" key="3">
    <source>
        <dbReference type="Proteomes" id="UP000606490"/>
    </source>
</evidence>
<dbReference type="InterPro" id="IPR007048">
    <property type="entry name" value="IraD/Gp25-like"/>
</dbReference>
<feature type="domain" description="IraD/Gp25-like" evidence="1">
    <location>
        <begin position="108"/>
        <end position="199"/>
    </location>
</feature>
<evidence type="ECO:0000259" key="1">
    <source>
        <dbReference type="Pfam" id="PF04965"/>
    </source>
</evidence>
<protein>
    <submittedName>
        <fullName evidence="2">Type VI secretion system baseplate subunit TssE</fullName>
    </submittedName>
</protein>
<dbReference type="Pfam" id="PF04965">
    <property type="entry name" value="GPW_gp25"/>
    <property type="match status" value="1"/>
</dbReference>
<dbReference type="PANTHER" id="PTHR38595">
    <property type="entry name" value="CYTOPLASMIC PROTEIN-RELATED"/>
    <property type="match status" value="1"/>
</dbReference>
<dbReference type="Proteomes" id="UP000606490">
    <property type="component" value="Unassembled WGS sequence"/>
</dbReference>
<name>A0ABS1VAD9_9PROT</name>
<dbReference type="PANTHER" id="PTHR38595:SF1">
    <property type="entry name" value="TYPE VI SECRETION SYSTEM COMPONENT TSSE1"/>
    <property type="match status" value="1"/>
</dbReference>
<keyword evidence="3" id="KW-1185">Reference proteome</keyword>
<comment type="caution">
    <text evidence="2">The sequence shown here is derived from an EMBL/GenBank/DDBJ whole genome shotgun (WGS) entry which is preliminary data.</text>
</comment>
<dbReference type="Gene3D" id="3.10.450.40">
    <property type="match status" value="1"/>
</dbReference>
<proteinExistence type="predicted"/>
<gene>
    <name evidence="2" type="primary">tssE</name>
    <name evidence="2" type="ORF">JMJ55_25255</name>
</gene>
<dbReference type="EMBL" id="JAEUXJ010000017">
    <property type="protein sequence ID" value="MBL6458651.1"/>
    <property type="molecule type" value="Genomic_DNA"/>
</dbReference>
<dbReference type="SUPFAM" id="SSF160719">
    <property type="entry name" value="gpW/gp25-like"/>
    <property type="match status" value="1"/>
</dbReference>
<dbReference type="InterPro" id="IPR017737">
    <property type="entry name" value="TssE1-like"/>
</dbReference>
<sequence>MLSPFPRERLQPSLFDRLEDGLAPVLAQLDRDLRALDRALDGAQRAALARLLEAEHPGGGAARPGGAEAGGFDTLGPEDRALLDRVLKAEGARRLQMRRGAALSAAGLRDAVLRDLRNLLNTTAAEARPEEGEPTLPGLPCVAASVLNYGIPALAGRVHDAEGLLALARHIERAIRRHEPRLRNLRVRPASETPASLGAAAPAACPVALTIEGELWGYPVPEHLLVRTVLDFDAGRAELTGLDAPS</sequence>
<organism evidence="2 3">
    <name type="scientific">Belnapia mucosa</name>
    <dbReference type="NCBI Taxonomy" id="2804532"/>
    <lineage>
        <taxon>Bacteria</taxon>
        <taxon>Pseudomonadati</taxon>
        <taxon>Pseudomonadota</taxon>
        <taxon>Alphaproteobacteria</taxon>
        <taxon>Acetobacterales</taxon>
        <taxon>Roseomonadaceae</taxon>
        <taxon>Belnapia</taxon>
    </lineage>
</organism>
<dbReference type="InterPro" id="IPR053176">
    <property type="entry name" value="T6SS_TssE1-like"/>
</dbReference>
<accession>A0ABS1VAD9</accession>
<evidence type="ECO:0000313" key="2">
    <source>
        <dbReference type="EMBL" id="MBL6458651.1"/>
    </source>
</evidence>
<dbReference type="NCBIfam" id="TIGR03357">
    <property type="entry name" value="VI_zyme"/>
    <property type="match status" value="1"/>
</dbReference>
<reference evidence="2 3" key="1">
    <citation type="submission" date="2021-01" db="EMBL/GenBank/DDBJ databases">
        <title>Belnapia mucosa sp. nov. and Belnapia arida sp. nov., isolated from the Tabernas Desert (Almeria, Spain).</title>
        <authorList>
            <person name="Molina-Menor E."/>
            <person name="Vidal-Verdu A."/>
            <person name="Calonge A."/>
            <person name="Satari L."/>
            <person name="Pereto Magraner J."/>
            <person name="Porcar Miralles M."/>
        </authorList>
    </citation>
    <scope>NUCLEOTIDE SEQUENCE [LARGE SCALE GENOMIC DNA]</scope>
    <source>
        <strain evidence="2 3">T6</strain>
    </source>
</reference>
<dbReference type="RefSeq" id="WP_202828393.1">
    <property type="nucleotide sequence ID" value="NZ_JAEUXJ010000017.1"/>
</dbReference>